<reference evidence="2 3" key="1">
    <citation type="submission" date="2024-04" db="EMBL/GenBank/DDBJ databases">
        <authorList>
            <person name="Fracassetti M."/>
        </authorList>
    </citation>
    <scope>NUCLEOTIDE SEQUENCE [LARGE SCALE GENOMIC DNA]</scope>
</reference>
<organism evidence="2 3">
    <name type="scientific">Linum trigynum</name>
    <dbReference type="NCBI Taxonomy" id="586398"/>
    <lineage>
        <taxon>Eukaryota</taxon>
        <taxon>Viridiplantae</taxon>
        <taxon>Streptophyta</taxon>
        <taxon>Embryophyta</taxon>
        <taxon>Tracheophyta</taxon>
        <taxon>Spermatophyta</taxon>
        <taxon>Magnoliopsida</taxon>
        <taxon>eudicotyledons</taxon>
        <taxon>Gunneridae</taxon>
        <taxon>Pentapetalae</taxon>
        <taxon>rosids</taxon>
        <taxon>fabids</taxon>
        <taxon>Malpighiales</taxon>
        <taxon>Linaceae</taxon>
        <taxon>Linum</taxon>
    </lineage>
</organism>
<accession>A0AAV2FNE4</accession>
<dbReference type="EMBL" id="OZ034820">
    <property type="protein sequence ID" value="CAL1399854.1"/>
    <property type="molecule type" value="Genomic_DNA"/>
</dbReference>
<gene>
    <name evidence="2" type="ORF">LTRI10_LOCUS40021</name>
</gene>
<keyword evidence="3" id="KW-1185">Reference proteome</keyword>
<dbReference type="AlphaFoldDB" id="A0AAV2FNE4"/>
<name>A0AAV2FNE4_9ROSI</name>
<feature type="region of interest" description="Disordered" evidence="1">
    <location>
        <begin position="1"/>
        <end position="37"/>
    </location>
</feature>
<feature type="compositionally biased region" description="Basic and acidic residues" evidence="1">
    <location>
        <begin position="81"/>
        <end position="93"/>
    </location>
</feature>
<evidence type="ECO:0000256" key="1">
    <source>
        <dbReference type="SAM" id="MobiDB-lite"/>
    </source>
</evidence>
<sequence>MRGAAASYRNNEYKRESRIASRGRQWPTGRQGKAEWTREAEQLGRDWSFANRELELRRTKPKEVVKCRWSWSRGRSPADSFLRESRAEAEAEGRSSIAAGAGAVGGRRLG</sequence>
<proteinExistence type="predicted"/>
<feature type="region of interest" description="Disordered" evidence="1">
    <location>
        <begin position="74"/>
        <end position="110"/>
    </location>
</feature>
<dbReference type="Proteomes" id="UP001497516">
    <property type="component" value="Chromosome 7"/>
</dbReference>
<evidence type="ECO:0000313" key="3">
    <source>
        <dbReference type="Proteomes" id="UP001497516"/>
    </source>
</evidence>
<evidence type="ECO:0000313" key="2">
    <source>
        <dbReference type="EMBL" id="CAL1399854.1"/>
    </source>
</evidence>
<protein>
    <submittedName>
        <fullName evidence="2">Uncharacterized protein</fullName>
    </submittedName>
</protein>